<gene>
    <name evidence="1" type="ORF">CR513_26668</name>
</gene>
<name>A0A371GLD4_MUCPR</name>
<sequence>MACIASQHGDHEEEICKVIADSPTEEAMPNKLDRIVLTKNMGVSSLARFVNTLGFMTQTIDAQCNLVVQELQLDKFNDRVKGRN</sequence>
<protein>
    <submittedName>
        <fullName evidence="1">Pollen-specific protein-like</fullName>
    </submittedName>
</protein>
<dbReference type="Proteomes" id="UP000257109">
    <property type="component" value="Unassembled WGS sequence"/>
</dbReference>
<proteinExistence type="predicted"/>
<dbReference type="EMBL" id="QJKJ01005142">
    <property type="protein sequence ID" value="RDX91368.1"/>
    <property type="molecule type" value="Genomic_DNA"/>
</dbReference>
<evidence type="ECO:0000313" key="2">
    <source>
        <dbReference type="Proteomes" id="UP000257109"/>
    </source>
</evidence>
<comment type="caution">
    <text evidence="1">The sequence shown here is derived from an EMBL/GenBank/DDBJ whole genome shotgun (WGS) entry which is preliminary data.</text>
</comment>
<keyword evidence="2" id="KW-1185">Reference proteome</keyword>
<evidence type="ECO:0000313" key="1">
    <source>
        <dbReference type="EMBL" id="RDX91368.1"/>
    </source>
</evidence>
<feature type="non-terminal residue" evidence="1">
    <location>
        <position position="1"/>
    </location>
</feature>
<reference evidence="1" key="1">
    <citation type="submission" date="2018-05" db="EMBL/GenBank/DDBJ databases">
        <title>Draft genome of Mucuna pruriens seed.</title>
        <authorList>
            <person name="Nnadi N.E."/>
            <person name="Vos R."/>
            <person name="Hasami M.H."/>
            <person name="Devisetty U.K."/>
            <person name="Aguiy J.C."/>
        </authorList>
    </citation>
    <scope>NUCLEOTIDE SEQUENCE [LARGE SCALE GENOMIC DNA]</scope>
    <source>
        <strain evidence="1">JCA_2017</strain>
    </source>
</reference>
<dbReference type="OrthoDB" id="1392797at2759"/>
<organism evidence="1 2">
    <name type="scientific">Mucuna pruriens</name>
    <name type="common">Velvet bean</name>
    <name type="synonym">Dolichos pruriens</name>
    <dbReference type="NCBI Taxonomy" id="157652"/>
    <lineage>
        <taxon>Eukaryota</taxon>
        <taxon>Viridiplantae</taxon>
        <taxon>Streptophyta</taxon>
        <taxon>Embryophyta</taxon>
        <taxon>Tracheophyta</taxon>
        <taxon>Spermatophyta</taxon>
        <taxon>Magnoliopsida</taxon>
        <taxon>eudicotyledons</taxon>
        <taxon>Gunneridae</taxon>
        <taxon>Pentapetalae</taxon>
        <taxon>rosids</taxon>
        <taxon>fabids</taxon>
        <taxon>Fabales</taxon>
        <taxon>Fabaceae</taxon>
        <taxon>Papilionoideae</taxon>
        <taxon>50 kb inversion clade</taxon>
        <taxon>NPAAA clade</taxon>
        <taxon>indigoferoid/millettioid clade</taxon>
        <taxon>Phaseoleae</taxon>
        <taxon>Mucuna</taxon>
    </lineage>
</organism>
<dbReference type="AlphaFoldDB" id="A0A371GLD4"/>
<accession>A0A371GLD4</accession>